<name>A0A0C9W6B4_9AGAM</name>
<evidence type="ECO:0000313" key="2">
    <source>
        <dbReference type="EMBL" id="KIJ62438.1"/>
    </source>
</evidence>
<organism evidence="2 3">
    <name type="scientific">Hydnomerulius pinastri MD-312</name>
    <dbReference type="NCBI Taxonomy" id="994086"/>
    <lineage>
        <taxon>Eukaryota</taxon>
        <taxon>Fungi</taxon>
        <taxon>Dikarya</taxon>
        <taxon>Basidiomycota</taxon>
        <taxon>Agaricomycotina</taxon>
        <taxon>Agaricomycetes</taxon>
        <taxon>Agaricomycetidae</taxon>
        <taxon>Boletales</taxon>
        <taxon>Boletales incertae sedis</taxon>
        <taxon>Leucogyrophana</taxon>
    </lineage>
</organism>
<keyword evidence="3" id="KW-1185">Reference proteome</keyword>
<accession>A0A0C9W6B4</accession>
<dbReference type="Proteomes" id="UP000053820">
    <property type="component" value="Unassembled WGS sequence"/>
</dbReference>
<reference evidence="2 3" key="1">
    <citation type="submission" date="2014-04" db="EMBL/GenBank/DDBJ databases">
        <title>Evolutionary Origins and Diversification of the Mycorrhizal Mutualists.</title>
        <authorList>
            <consortium name="DOE Joint Genome Institute"/>
            <consortium name="Mycorrhizal Genomics Consortium"/>
            <person name="Kohler A."/>
            <person name="Kuo A."/>
            <person name="Nagy L.G."/>
            <person name="Floudas D."/>
            <person name="Copeland A."/>
            <person name="Barry K.W."/>
            <person name="Cichocki N."/>
            <person name="Veneault-Fourrey C."/>
            <person name="LaButti K."/>
            <person name="Lindquist E.A."/>
            <person name="Lipzen A."/>
            <person name="Lundell T."/>
            <person name="Morin E."/>
            <person name="Murat C."/>
            <person name="Riley R."/>
            <person name="Ohm R."/>
            <person name="Sun H."/>
            <person name="Tunlid A."/>
            <person name="Henrissat B."/>
            <person name="Grigoriev I.V."/>
            <person name="Hibbett D.S."/>
            <person name="Martin F."/>
        </authorList>
    </citation>
    <scope>NUCLEOTIDE SEQUENCE [LARGE SCALE GENOMIC DNA]</scope>
    <source>
        <strain evidence="2 3">MD-312</strain>
    </source>
</reference>
<evidence type="ECO:0000256" key="1">
    <source>
        <dbReference type="SAM" id="MobiDB-lite"/>
    </source>
</evidence>
<dbReference type="AlphaFoldDB" id="A0A0C9W6B4"/>
<evidence type="ECO:0000313" key="3">
    <source>
        <dbReference type="Proteomes" id="UP000053820"/>
    </source>
</evidence>
<proteinExistence type="predicted"/>
<feature type="compositionally biased region" description="Polar residues" evidence="1">
    <location>
        <begin position="30"/>
        <end position="42"/>
    </location>
</feature>
<sequence>MKLTYRFPFGEAYLSTLNFERDHSRRHTSGDLSSHQASSHQPTVPLASCGSDPNMLQLSTSRLSYYPLSFDYCSPSALQNPEIQSQARVSISLESESESHANYHTRINFHCARLRSRKGVETHVVIMLRVLAFRA</sequence>
<dbReference type="EMBL" id="KN839855">
    <property type="protein sequence ID" value="KIJ62438.1"/>
    <property type="molecule type" value="Genomic_DNA"/>
</dbReference>
<dbReference type="HOGENOM" id="CLU_1886035_0_0_1"/>
<protein>
    <submittedName>
        <fullName evidence="2">Uncharacterized protein</fullName>
    </submittedName>
</protein>
<gene>
    <name evidence="2" type="ORF">HYDPIDRAFT_114555</name>
</gene>
<feature type="region of interest" description="Disordered" evidence="1">
    <location>
        <begin position="24"/>
        <end position="46"/>
    </location>
</feature>